<dbReference type="PROSITE" id="PS01346">
    <property type="entry name" value="CLAUDIN"/>
    <property type="match status" value="1"/>
</dbReference>
<evidence type="ECO:0000256" key="2">
    <source>
        <dbReference type="ARBA" id="ARBA00022692"/>
    </source>
</evidence>
<dbReference type="GO" id="GO:0005886">
    <property type="term" value="C:plasma membrane"/>
    <property type="evidence" value="ECO:0007669"/>
    <property type="project" value="InterPro"/>
</dbReference>
<name>A0AAJ0FJX3_9PEZI</name>
<dbReference type="AlphaFoldDB" id="A0AAJ0FJX3"/>
<dbReference type="GO" id="GO:0031505">
    <property type="term" value="P:fungal-type cell wall organization"/>
    <property type="evidence" value="ECO:0007669"/>
    <property type="project" value="TreeGrafter"/>
</dbReference>
<dbReference type="Proteomes" id="UP001244011">
    <property type="component" value="Unassembled WGS sequence"/>
</dbReference>
<dbReference type="GeneID" id="85310092"/>
<dbReference type="EMBL" id="MU838999">
    <property type="protein sequence ID" value="KAK1771041.1"/>
    <property type="molecule type" value="Genomic_DNA"/>
</dbReference>
<gene>
    <name evidence="7" type="ORF">QBC33DRAFT_526639</name>
</gene>
<feature type="region of interest" description="Disordered" evidence="5">
    <location>
        <begin position="1"/>
        <end position="37"/>
    </location>
</feature>
<evidence type="ECO:0000256" key="4">
    <source>
        <dbReference type="ARBA" id="ARBA00023136"/>
    </source>
</evidence>
<keyword evidence="4 6" id="KW-0472">Membrane</keyword>
<dbReference type="RefSeq" id="XP_060287254.1">
    <property type="nucleotide sequence ID" value="XM_060426905.1"/>
</dbReference>
<evidence type="ECO:0000256" key="1">
    <source>
        <dbReference type="ARBA" id="ARBA00004141"/>
    </source>
</evidence>
<keyword evidence="8" id="KW-1185">Reference proteome</keyword>
<comment type="subcellular location">
    <subcellularLocation>
        <location evidence="1">Membrane</location>
        <topology evidence="1">Multi-pass membrane protein</topology>
    </subcellularLocation>
</comment>
<dbReference type="Pfam" id="PF06687">
    <property type="entry name" value="SUR7"/>
    <property type="match status" value="1"/>
</dbReference>
<sequence>MALPSILRVRKRAPEAGSPSSDHASRRKEAGAPDISQADIKRSTKSRRVFIIIASLSYLLAFVFLILVVIGNTSNKPVLRDIYFFKLDLADILPLSVPNATLINSIARTLGLHDFYQVGLWNFCEGYQNEGVTSCSEPESLYWFNPVSIIMDELLAGATIALPTEVVTLLDILRLVSRLMFGFFITGTVLTFVLIFATPIVVYSRWWSLPFAIISFISVLLIVAASIIATVISLVFKYAAESQSDLNIHAYIGVRMMVFMWLASGFALLAFAIHSGLGCCCTSRRDIKIGLRRVKRAG</sequence>
<comment type="caution">
    <text evidence="7">The sequence shown here is derived from an EMBL/GenBank/DDBJ whole genome shotgun (WGS) entry which is preliminary data.</text>
</comment>
<feature type="transmembrane region" description="Helical" evidence="6">
    <location>
        <begin position="49"/>
        <end position="70"/>
    </location>
</feature>
<protein>
    <submittedName>
        <fullName evidence="7">SUR7/PalI family-domain-containing protein</fullName>
    </submittedName>
</protein>
<keyword evidence="2 6" id="KW-0812">Transmembrane</keyword>
<feature type="transmembrane region" description="Helical" evidence="6">
    <location>
        <begin position="180"/>
        <end position="203"/>
    </location>
</feature>
<reference evidence="7" key="1">
    <citation type="submission" date="2023-06" db="EMBL/GenBank/DDBJ databases">
        <title>Genome-scale phylogeny and comparative genomics of the fungal order Sordariales.</title>
        <authorList>
            <consortium name="Lawrence Berkeley National Laboratory"/>
            <person name="Hensen N."/>
            <person name="Bonometti L."/>
            <person name="Westerberg I."/>
            <person name="Brannstrom I.O."/>
            <person name="Guillou S."/>
            <person name="Cros-Aarteil S."/>
            <person name="Calhoun S."/>
            <person name="Haridas S."/>
            <person name="Kuo A."/>
            <person name="Mondo S."/>
            <person name="Pangilinan J."/>
            <person name="Riley R."/>
            <person name="Labutti K."/>
            <person name="Andreopoulos B."/>
            <person name="Lipzen A."/>
            <person name="Chen C."/>
            <person name="Yanf M."/>
            <person name="Daum C."/>
            <person name="Ng V."/>
            <person name="Clum A."/>
            <person name="Steindorff A."/>
            <person name="Ohm R."/>
            <person name="Martin F."/>
            <person name="Silar P."/>
            <person name="Natvig D."/>
            <person name="Lalanne C."/>
            <person name="Gautier V."/>
            <person name="Ament-Velasquez S.L."/>
            <person name="Kruys A."/>
            <person name="Hutchinson M.I."/>
            <person name="Powell A.J."/>
            <person name="Barry K."/>
            <person name="Miller A.N."/>
            <person name="Grigoriev I.V."/>
            <person name="Debuchy R."/>
            <person name="Gladieux P."/>
            <person name="Thoren M.H."/>
            <person name="Johannesson H."/>
        </authorList>
    </citation>
    <scope>NUCLEOTIDE SEQUENCE</scope>
    <source>
        <strain evidence="7">8032-3</strain>
    </source>
</reference>
<evidence type="ECO:0000313" key="7">
    <source>
        <dbReference type="EMBL" id="KAK1771041.1"/>
    </source>
</evidence>
<dbReference type="PANTHER" id="PTHR28019:SF2">
    <property type="entry name" value="CELL MEMBRANE PROTEIN YLR413W-RELATED"/>
    <property type="match status" value="1"/>
</dbReference>
<evidence type="ECO:0000256" key="5">
    <source>
        <dbReference type="SAM" id="MobiDB-lite"/>
    </source>
</evidence>
<evidence type="ECO:0000256" key="6">
    <source>
        <dbReference type="SAM" id="Phobius"/>
    </source>
</evidence>
<accession>A0AAJ0FJX3</accession>
<evidence type="ECO:0000256" key="3">
    <source>
        <dbReference type="ARBA" id="ARBA00022989"/>
    </source>
</evidence>
<dbReference type="PANTHER" id="PTHR28019">
    <property type="entry name" value="CELL MEMBRANE PROTEIN YLR413W-RELATED"/>
    <property type="match status" value="1"/>
</dbReference>
<dbReference type="GO" id="GO:0051285">
    <property type="term" value="C:cell cortex of cell tip"/>
    <property type="evidence" value="ECO:0007669"/>
    <property type="project" value="TreeGrafter"/>
</dbReference>
<keyword evidence="3 6" id="KW-1133">Transmembrane helix</keyword>
<organism evidence="7 8">
    <name type="scientific">Phialemonium atrogriseum</name>
    <dbReference type="NCBI Taxonomy" id="1093897"/>
    <lineage>
        <taxon>Eukaryota</taxon>
        <taxon>Fungi</taxon>
        <taxon>Dikarya</taxon>
        <taxon>Ascomycota</taxon>
        <taxon>Pezizomycotina</taxon>
        <taxon>Sordariomycetes</taxon>
        <taxon>Sordariomycetidae</taxon>
        <taxon>Cephalothecales</taxon>
        <taxon>Cephalothecaceae</taxon>
        <taxon>Phialemonium</taxon>
    </lineage>
</organism>
<feature type="transmembrane region" description="Helical" evidence="6">
    <location>
        <begin position="257"/>
        <end position="277"/>
    </location>
</feature>
<dbReference type="InterPro" id="IPR052413">
    <property type="entry name" value="SUR7_domain"/>
</dbReference>
<feature type="transmembrane region" description="Helical" evidence="6">
    <location>
        <begin position="209"/>
        <end position="236"/>
    </location>
</feature>
<dbReference type="InterPro" id="IPR009571">
    <property type="entry name" value="SUR7/Rim9-like_fungi"/>
</dbReference>
<dbReference type="InterPro" id="IPR017974">
    <property type="entry name" value="Claudin_CS"/>
</dbReference>
<proteinExistence type="predicted"/>
<evidence type="ECO:0000313" key="8">
    <source>
        <dbReference type="Proteomes" id="UP001244011"/>
    </source>
</evidence>